<name>A0A0C2MHF0_THEKT</name>
<sequence length="138" mass="15473">MEGRDQILQKRSIDLKKTLGTSRVPVNKILQLSCLFLMGMPVNGLVEATGLSSKTVSGWVKFIRQLLVDSVDFDDTMIGGKDIVVEIDETKLGKRKYHRGHRVDGVWVVAGIERTPEKRCFAVEVDNRDAPTMCRILS</sequence>
<evidence type="ECO:0008006" key="3">
    <source>
        <dbReference type="Google" id="ProtNLM"/>
    </source>
</evidence>
<dbReference type="InterPro" id="IPR053164">
    <property type="entry name" value="IS1016-like_transposase"/>
</dbReference>
<dbReference type="PANTHER" id="PTHR47163">
    <property type="entry name" value="DDE_TNP_IS1595 DOMAIN-CONTAINING PROTEIN"/>
    <property type="match status" value="1"/>
</dbReference>
<dbReference type="OrthoDB" id="5984690at2759"/>
<reference evidence="1 2" key="1">
    <citation type="journal article" date="2014" name="Genome Biol. Evol.">
        <title>The genome of the myxosporean Thelohanellus kitauei shows adaptations to nutrient acquisition within its fish host.</title>
        <authorList>
            <person name="Yang Y."/>
            <person name="Xiong J."/>
            <person name="Zhou Z."/>
            <person name="Huo F."/>
            <person name="Miao W."/>
            <person name="Ran C."/>
            <person name="Liu Y."/>
            <person name="Zhang J."/>
            <person name="Feng J."/>
            <person name="Wang M."/>
            <person name="Wang M."/>
            <person name="Wang L."/>
            <person name="Yao B."/>
        </authorList>
    </citation>
    <scope>NUCLEOTIDE SEQUENCE [LARGE SCALE GENOMIC DNA]</scope>
    <source>
        <strain evidence="1">Wuqing</strain>
    </source>
</reference>
<organism evidence="1 2">
    <name type="scientific">Thelohanellus kitauei</name>
    <name type="common">Myxosporean</name>
    <dbReference type="NCBI Taxonomy" id="669202"/>
    <lineage>
        <taxon>Eukaryota</taxon>
        <taxon>Metazoa</taxon>
        <taxon>Cnidaria</taxon>
        <taxon>Myxozoa</taxon>
        <taxon>Myxosporea</taxon>
        <taxon>Bivalvulida</taxon>
        <taxon>Platysporina</taxon>
        <taxon>Myxobolidae</taxon>
        <taxon>Thelohanellus</taxon>
    </lineage>
</organism>
<dbReference type="AlphaFoldDB" id="A0A0C2MHF0"/>
<proteinExistence type="predicted"/>
<evidence type="ECO:0000313" key="2">
    <source>
        <dbReference type="Proteomes" id="UP000031668"/>
    </source>
</evidence>
<evidence type="ECO:0000313" key="1">
    <source>
        <dbReference type="EMBL" id="KII66561.1"/>
    </source>
</evidence>
<accession>A0A0C2MHF0</accession>
<keyword evidence="2" id="KW-1185">Reference proteome</keyword>
<dbReference type="Proteomes" id="UP000031668">
    <property type="component" value="Unassembled WGS sequence"/>
</dbReference>
<protein>
    <recommendedName>
        <fullName evidence="3">ISXO2-like transposase domain-containing protein</fullName>
    </recommendedName>
</protein>
<gene>
    <name evidence="1" type="ORF">RF11_16023</name>
</gene>
<comment type="caution">
    <text evidence="1">The sequence shown here is derived from an EMBL/GenBank/DDBJ whole genome shotgun (WGS) entry which is preliminary data.</text>
</comment>
<dbReference type="OMA" id="GINCGFR"/>
<dbReference type="EMBL" id="JWZT01003512">
    <property type="protein sequence ID" value="KII66561.1"/>
    <property type="molecule type" value="Genomic_DNA"/>
</dbReference>
<dbReference type="PANTHER" id="PTHR47163:SF2">
    <property type="entry name" value="SI:DKEY-17M8.2"/>
    <property type="match status" value="1"/>
</dbReference>